<dbReference type="Pfam" id="PF20430">
    <property type="entry name" value="Eplus_motif"/>
    <property type="match status" value="1"/>
</dbReference>
<dbReference type="EMBL" id="CP126659">
    <property type="protein sequence ID" value="WKA00365.1"/>
    <property type="molecule type" value="Genomic_DNA"/>
</dbReference>
<dbReference type="PANTHER" id="PTHR47926:SF456">
    <property type="entry name" value="PENTATRICOPEPTIDE REPEAT-CONTAINING PROTEIN ELI1, CHLOROPLASTIC"/>
    <property type="match status" value="1"/>
</dbReference>
<keyword evidence="5 8" id="KW-0472">Membrane</keyword>
<feature type="transmembrane region" description="Helical" evidence="8">
    <location>
        <begin position="406"/>
        <end position="428"/>
    </location>
</feature>
<dbReference type="PROSITE" id="PS50850">
    <property type="entry name" value="MFS"/>
    <property type="match status" value="1"/>
</dbReference>
<evidence type="ECO:0000256" key="4">
    <source>
        <dbReference type="ARBA" id="ARBA00022989"/>
    </source>
</evidence>
<dbReference type="InterPro" id="IPR046848">
    <property type="entry name" value="E_motif"/>
</dbReference>
<feature type="transmembrane region" description="Helical" evidence="8">
    <location>
        <begin position="264"/>
        <end position="283"/>
    </location>
</feature>
<dbReference type="Pfam" id="PF00083">
    <property type="entry name" value="Sugar_tr"/>
    <property type="match status" value="1"/>
</dbReference>
<evidence type="ECO:0000256" key="5">
    <source>
        <dbReference type="ARBA" id="ARBA00023136"/>
    </source>
</evidence>
<keyword evidence="11" id="KW-1185">Reference proteome</keyword>
<sequence length="609" mass="68183">MVNGHAKLGEIDIARGLFVEMPEMDVISCNAMMARYVQNGYLMESLKNFHDMLSKELFLDNATLLITLSAIAQLGHFDEGVALHCYIEDNGFSLSEKLGVALIDTYAKCGSIDNALSVFEDIDNKSIDHWNAILSGLAIHGLGEVAFELFMEMEKLFVKPNDITFIGVLNACNHAGLVKEGLMCFELMKRVDKVEPKLQHYVCMVDILGQAGHVEETKKFVEKMSIEPNDVVWRTLLSACRNHENFTIGEPVAKHLISVDSYNLSSYVLLSNIYAGFGIWNDVHRIRMMMKQRDLKKIPGCSQIELEGNVHKFFVRDKSHPQVREIYSMLDSLSTLNSEVGYLSDSKKNAKTGREKELEVALQRLRGENTDISQELAEIKDYTEICQRLSEDRILDLFQWKYAHSLVVGVGLMLLQQLAGSVAIPSYADSIFESADFSSTFGTTATAIIQIPVVVIGVLLADRSGRRPLLIVSAAGMCLSCLIIGISFLLQDLHKWKELTPIMVLIGMVAYLAWYSLGFRGLPWVIISEIYPVNIKGSAGSLVTFILWSSSTIVVYVFNFIFEWNSAGTFFIFSVFSAATVLFTIKLVPETKGRTLEEIQASMTHFLQH</sequence>
<dbReference type="PROSITE" id="PS51375">
    <property type="entry name" value="PPR"/>
    <property type="match status" value="1"/>
</dbReference>
<keyword evidence="2 8" id="KW-0812">Transmembrane</keyword>
<dbReference type="Pfam" id="PF13041">
    <property type="entry name" value="PPR_2"/>
    <property type="match status" value="1"/>
</dbReference>
<dbReference type="SUPFAM" id="SSF103473">
    <property type="entry name" value="MFS general substrate transporter"/>
    <property type="match status" value="1"/>
</dbReference>
<feature type="domain" description="Major facilitator superfamily (MFS) profile" evidence="9">
    <location>
        <begin position="397"/>
        <end position="609"/>
    </location>
</feature>
<feature type="coiled-coil region" evidence="7">
    <location>
        <begin position="355"/>
        <end position="392"/>
    </location>
</feature>
<evidence type="ECO:0000313" key="10">
    <source>
        <dbReference type="EMBL" id="WKA00365.1"/>
    </source>
</evidence>
<reference evidence="10 11" key="1">
    <citation type="journal article" date="2023" name="Hortic Res">
        <title>The complete reference genome for grapevine (Vitis vinifera L.) genetics and breeding.</title>
        <authorList>
            <person name="Shi X."/>
            <person name="Cao S."/>
            <person name="Wang X."/>
            <person name="Huang S."/>
            <person name="Wang Y."/>
            <person name="Liu Z."/>
            <person name="Liu W."/>
            <person name="Leng X."/>
            <person name="Peng Y."/>
            <person name="Wang N."/>
            <person name="Wang Y."/>
            <person name="Ma Z."/>
            <person name="Xu X."/>
            <person name="Zhang F."/>
            <person name="Xue H."/>
            <person name="Zhong H."/>
            <person name="Wang Y."/>
            <person name="Zhang K."/>
            <person name="Velt A."/>
            <person name="Avia K."/>
            <person name="Holtgrawe D."/>
            <person name="Grimplet J."/>
            <person name="Matus J.T."/>
            <person name="Ware D."/>
            <person name="Wu X."/>
            <person name="Wang H."/>
            <person name="Liu C."/>
            <person name="Fang Y."/>
            <person name="Rustenholz C."/>
            <person name="Cheng Z."/>
            <person name="Xiao H."/>
            <person name="Zhou Y."/>
        </authorList>
    </citation>
    <scope>NUCLEOTIDE SEQUENCE [LARGE SCALE GENOMIC DNA]</scope>
    <source>
        <strain evidence="11">cv. Pinot noir / PN40024</strain>
        <tissue evidence="10">Leaf</tissue>
    </source>
</reference>
<evidence type="ECO:0000256" key="7">
    <source>
        <dbReference type="SAM" id="Coils"/>
    </source>
</evidence>
<dbReference type="InterPro" id="IPR020846">
    <property type="entry name" value="MFS_dom"/>
</dbReference>
<dbReference type="InterPro" id="IPR002885">
    <property type="entry name" value="PPR_rpt"/>
</dbReference>
<feature type="transmembrane region" description="Helical" evidence="8">
    <location>
        <begin position="539"/>
        <end position="562"/>
    </location>
</feature>
<feature type="transmembrane region" description="Helical" evidence="8">
    <location>
        <begin position="468"/>
        <end position="490"/>
    </location>
</feature>
<dbReference type="InterPro" id="IPR046960">
    <property type="entry name" value="PPR_At4g14850-like_plant"/>
</dbReference>
<dbReference type="InterPro" id="IPR046849">
    <property type="entry name" value="E2_motif"/>
</dbReference>
<evidence type="ECO:0000256" key="8">
    <source>
        <dbReference type="SAM" id="Phobius"/>
    </source>
</evidence>
<dbReference type="Pfam" id="PF01535">
    <property type="entry name" value="PPR"/>
    <property type="match status" value="3"/>
</dbReference>
<name>A0ABY9CYX9_VITVI</name>
<organism evidence="10 11">
    <name type="scientific">Vitis vinifera</name>
    <name type="common">Grape</name>
    <dbReference type="NCBI Taxonomy" id="29760"/>
    <lineage>
        <taxon>Eukaryota</taxon>
        <taxon>Viridiplantae</taxon>
        <taxon>Streptophyta</taxon>
        <taxon>Embryophyta</taxon>
        <taxon>Tracheophyta</taxon>
        <taxon>Spermatophyta</taxon>
        <taxon>Magnoliopsida</taxon>
        <taxon>eudicotyledons</taxon>
        <taxon>Gunneridae</taxon>
        <taxon>Pentapetalae</taxon>
        <taxon>rosids</taxon>
        <taxon>Vitales</taxon>
        <taxon>Vitaceae</taxon>
        <taxon>Viteae</taxon>
        <taxon>Vitis</taxon>
    </lineage>
</organism>
<feature type="transmembrane region" description="Helical" evidence="8">
    <location>
        <begin position="502"/>
        <end position="527"/>
    </location>
</feature>
<dbReference type="PANTHER" id="PTHR47926">
    <property type="entry name" value="PENTATRICOPEPTIDE REPEAT-CONTAINING PROTEIN"/>
    <property type="match status" value="1"/>
</dbReference>
<feature type="transmembrane region" description="Helical" evidence="8">
    <location>
        <begin position="568"/>
        <end position="588"/>
    </location>
</feature>
<keyword evidence="7" id="KW-0175">Coiled coil</keyword>
<evidence type="ECO:0000256" key="6">
    <source>
        <dbReference type="PROSITE-ProRule" id="PRU00708"/>
    </source>
</evidence>
<comment type="subcellular location">
    <subcellularLocation>
        <location evidence="1">Membrane</location>
        <topology evidence="1">Multi-pass membrane protein</topology>
    </subcellularLocation>
</comment>
<evidence type="ECO:0000256" key="3">
    <source>
        <dbReference type="ARBA" id="ARBA00022737"/>
    </source>
</evidence>
<evidence type="ECO:0000259" key="9">
    <source>
        <dbReference type="PROSITE" id="PS50850"/>
    </source>
</evidence>
<dbReference type="NCBIfam" id="TIGR00756">
    <property type="entry name" value="PPR"/>
    <property type="match status" value="1"/>
</dbReference>
<dbReference type="InterPro" id="IPR005828">
    <property type="entry name" value="MFS_sugar_transport-like"/>
</dbReference>
<keyword evidence="4 8" id="KW-1133">Transmembrane helix</keyword>
<dbReference type="InterPro" id="IPR036259">
    <property type="entry name" value="MFS_trans_sf"/>
</dbReference>
<dbReference type="InterPro" id="IPR011990">
    <property type="entry name" value="TPR-like_helical_dom_sf"/>
</dbReference>
<accession>A0ABY9CYX9</accession>
<keyword evidence="3" id="KW-0677">Repeat</keyword>
<dbReference type="Pfam" id="PF20431">
    <property type="entry name" value="E_motif"/>
    <property type="match status" value="1"/>
</dbReference>
<proteinExistence type="predicted"/>
<evidence type="ECO:0000256" key="2">
    <source>
        <dbReference type="ARBA" id="ARBA00022692"/>
    </source>
</evidence>
<dbReference type="Gene3D" id="1.20.1250.20">
    <property type="entry name" value="MFS general substrate transporter like domains"/>
    <property type="match status" value="1"/>
</dbReference>
<feature type="repeat" description="PPR" evidence="6">
    <location>
        <begin position="126"/>
        <end position="160"/>
    </location>
</feature>
<protein>
    <recommendedName>
        <fullName evidence="9">Major facilitator superfamily (MFS) profile domain-containing protein</fullName>
    </recommendedName>
</protein>
<evidence type="ECO:0000313" key="11">
    <source>
        <dbReference type="Proteomes" id="UP001227230"/>
    </source>
</evidence>
<dbReference type="Proteomes" id="UP001227230">
    <property type="component" value="Chromosome 12"/>
</dbReference>
<gene>
    <name evidence="10" type="ORF">VitviT2T_018724</name>
</gene>
<evidence type="ECO:0000256" key="1">
    <source>
        <dbReference type="ARBA" id="ARBA00004141"/>
    </source>
</evidence>
<feature type="transmembrane region" description="Helical" evidence="8">
    <location>
        <begin position="440"/>
        <end position="461"/>
    </location>
</feature>
<dbReference type="Gene3D" id="1.25.40.10">
    <property type="entry name" value="Tetratricopeptide repeat domain"/>
    <property type="match status" value="2"/>
</dbReference>